<organism evidence="1 2">
    <name type="scientific">Sphingobacterium spiritivorum</name>
    <name type="common">Flavobacterium spiritivorum</name>
    <dbReference type="NCBI Taxonomy" id="258"/>
    <lineage>
        <taxon>Bacteria</taxon>
        <taxon>Pseudomonadati</taxon>
        <taxon>Bacteroidota</taxon>
        <taxon>Sphingobacteriia</taxon>
        <taxon>Sphingobacteriales</taxon>
        <taxon>Sphingobacteriaceae</taxon>
        <taxon>Sphingobacterium</taxon>
    </lineage>
</organism>
<dbReference type="RefSeq" id="WP_115171145.1">
    <property type="nucleotide sequence ID" value="NZ_UGYW01000002.1"/>
</dbReference>
<gene>
    <name evidence="1" type="ORF">NCTC11388_03739</name>
</gene>
<protein>
    <submittedName>
        <fullName evidence="1">Uncharacterized protein</fullName>
    </submittedName>
</protein>
<dbReference type="EMBL" id="UGYW01000002">
    <property type="protein sequence ID" value="SUJ25589.1"/>
    <property type="molecule type" value="Genomic_DNA"/>
</dbReference>
<name>A0A380CP83_SPHSI</name>
<evidence type="ECO:0000313" key="2">
    <source>
        <dbReference type="Proteomes" id="UP000254893"/>
    </source>
</evidence>
<reference evidence="1 2" key="1">
    <citation type="submission" date="2018-06" db="EMBL/GenBank/DDBJ databases">
        <authorList>
            <consortium name="Pathogen Informatics"/>
            <person name="Doyle S."/>
        </authorList>
    </citation>
    <scope>NUCLEOTIDE SEQUENCE [LARGE SCALE GENOMIC DNA]</scope>
    <source>
        <strain evidence="1 2">NCTC11388</strain>
    </source>
</reference>
<evidence type="ECO:0000313" key="1">
    <source>
        <dbReference type="EMBL" id="SUJ25589.1"/>
    </source>
</evidence>
<accession>A0A380CP83</accession>
<dbReference type="Proteomes" id="UP000254893">
    <property type="component" value="Unassembled WGS sequence"/>
</dbReference>
<sequence length="150" mass="17545">MSNKEKEEELKFLRDKCILFNQFMIKEGGIPSLLVSFFEDSNKLIESAYLEGKIKPLKSMNADIDNQIMKHMPFSMAKKIKILFEERLGINYNLVSLDQKKSISAVIKRKKILTRYEYELLLERADDIYGDVNKEEELSKLNLLLAAYEK</sequence>
<proteinExistence type="predicted"/>
<dbReference type="AlphaFoldDB" id="A0A380CP83"/>